<keyword evidence="7" id="KW-1185">Reference proteome</keyword>
<dbReference type="InterPro" id="IPR023214">
    <property type="entry name" value="HAD_sf"/>
</dbReference>
<protein>
    <submittedName>
        <fullName evidence="6">Haloacid dehalogenase</fullName>
    </submittedName>
</protein>
<keyword evidence="5" id="KW-0119">Carbohydrate metabolism</keyword>
<reference evidence="6 7" key="1">
    <citation type="submission" date="2015-03" db="EMBL/GenBank/DDBJ databases">
        <authorList>
            <person name="Hassan Y."/>
            <person name="Lepp D."/>
            <person name="Li X.-Z."/>
            <person name="Zhou T."/>
        </authorList>
    </citation>
    <scope>NUCLEOTIDE SEQUENCE [LARGE SCALE GENOMIC DNA]</scope>
    <source>
        <strain evidence="6 7">IPL18</strain>
    </source>
</reference>
<dbReference type="SUPFAM" id="SSF56784">
    <property type="entry name" value="HAD-like"/>
    <property type="match status" value="1"/>
</dbReference>
<dbReference type="InterPro" id="IPR006439">
    <property type="entry name" value="HAD-SF_hydro_IA"/>
</dbReference>
<dbReference type="AlphaFoldDB" id="A0A0F5FPU0"/>
<organism evidence="6 7">
    <name type="scientific">Devosia chinhatensis</name>
    <dbReference type="NCBI Taxonomy" id="429727"/>
    <lineage>
        <taxon>Bacteria</taxon>
        <taxon>Pseudomonadati</taxon>
        <taxon>Pseudomonadota</taxon>
        <taxon>Alphaproteobacteria</taxon>
        <taxon>Hyphomicrobiales</taxon>
        <taxon>Devosiaceae</taxon>
        <taxon>Devosia</taxon>
    </lineage>
</organism>
<evidence type="ECO:0000313" key="6">
    <source>
        <dbReference type="EMBL" id="KKB10192.1"/>
    </source>
</evidence>
<dbReference type="Gene3D" id="1.10.150.240">
    <property type="entry name" value="Putative phosphatase, domain 2"/>
    <property type="match status" value="1"/>
</dbReference>
<dbReference type="RefSeq" id="WP_046104903.1">
    <property type="nucleotide sequence ID" value="NZ_JZEY01000054.1"/>
</dbReference>
<keyword evidence="4" id="KW-0460">Magnesium</keyword>
<evidence type="ECO:0000256" key="2">
    <source>
        <dbReference type="ARBA" id="ARBA00006171"/>
    </source>
</evidence>
<gene>
    <name evidence="6" type="ORF">VE26_01805</name>
</gene>
<dbReference type="Pfam" id="PF13419">
    <property type="entry name" value="HAD_2"/>
    <property type="match status" value="1"/>
</dbReference>
<dbReference type="SFLD" id="SFLDG01129">
    <property type="entry name" value="C1.5:_HAD__Beta-PGM__Phosphata"/>
    <property type="match status" value="1"/>
</dbReference>
<dbReference type="GO" id="GO:0046872">
    <property type="term" value="F:metal ion binding"/>
    <property type="evidence" value="ECO:0007669"/>
    <property type="project" value="UniProtKB-KW"/>
</dbReference>
<dbReference type="InterPro" id="IPR041492">
    <property type="entry name" value="HAD_2"/>
</dbReference>
<dbReference type="PANTHER" id="PTHR46193:SF18">
    <property type="entry name" value="HEXITOL PHOSPHATASE B"/>
    <property type="match status" value="1"/>
</dbReference>
<dbReference type="GO" id="GO:0003824">
    <property type="term" value="F:catalytic activity"/>
    <property type="evidence" value="ECO:0007669"/>
    <property type="project" value="UniProtKB-ARBA"/>
</dbReference>
<dbReference type="InterPro" id="IPR023198">
    <property type="entry name" value="PGP-like_dom2"/>
</dbReference>
<evidence type="ECO:0000256" key="1">
    <source>
        <dbReference type="ARBA" id="ARBA00001946"/>
    </source>
</evidence>
<dbReference type="Gene3D" id="3.40.50.1000">
    <property type="entry name" value="HAD superfamily/HAD-like"/>
    <property type="match status" value="1"/>
</dbReference>
<keyword evidence="3" id="KW-0479">Metal-binding</keyword>
<name>A0A0F5FPU0_9HYPH</name>
<comment type="caution">
    <text evidence="6">The sequence shown here is derived from an EMBL/GenBank/DDBJ whole genome shotgun (WGS) entry which is preliminary data.</text>
</comment>
<dbReference type="EMBL" id="JZEY01000054">
    <property type="protein sequence ID" value="KKB10192.1"/>
    <property type="molecule type" value="Genomic_DNA"/>
</dbReference>
<dbReference type="OrthoDB" id="9782449at2"/>
<evidence type="ECO:0000256" key="3">
    <source>
        <dbReference type="ARBA" id="ARBA00022723"/>
    </source>
</evidence>
<dbReference type="STRING" id="429727.VE26_01805"/>
<evidence type="ECO:0000256" key="4">
    <source>
        <dbReference type="ARBA" id="ARBA00022842"/>
    </source>
</evidence>
<accession>A0A0F5FPU0</accession>
<dbReference type="NCBIfam" id="TIGR01509">
    <property type="entry name" value="HAD-SF-IA-v3"/>
    <property type="match status" value="1"/>
</dbReference>
<dbReference type="InterPro" id="IPR036412">
    <property type="entry name" value="HAD-like_sf"/>
</dbReference>
<dbReference type="InterPro" id="IPR051600">
    <property type="entry name" value="Beta-PGM-like"/>
</dbReference>
<proteinExistence type="inferred from homology"/>
<dbReference type="SFLD" id="SFLDG01135">
    <property type="entry name" value="C1.5.6:_HAD__Beta-PGM__Phospha"/>
    <property type="match status" value="1"/>
</dbReference>
<comment type="similarity">
    <text evidence="2">Belongs to the HAD-like hydrolase superfamily. CbbY/CbbZ/Gph/YieH family.</text>
</comment>
<dbReference type="PANTHER" id="PTHR46193">
    <property type="entry name" value="6-PHOSPHOGLUCONATE PHOSPHATASE"/>
    <property type="match status" value="1"/>
</dbReference>
<evidence type="ECO:0000313" key="7">
    <source>
        <dbReference type="Proteomes" id="UP000033649"/>
    </source>
</evidence>
<evidence type="ECO:0000256" key="5">
    <source>
        <dbReference type="ARBA" id="ARBA00023277"/>
    </source>
</evidence>
<dbReference type="CDD" id="cd07505">
    <property type="entry name" value="HAD_BPGM-like"/>
    <property type="match status" value="1"/>
</dbReference>
<sequence>MPLKPGAALLFDIDGTLVESDPLHLEAFNRVFGPRGHHFDRERFGQHLQGLANEAIAARFLPEETPEQRIAVMNEKEATFRRLAGAGIEPVPGLGALLDWADGEGVPMVAVTNAPRANADQLLDAIAVRDRFRAVVVAEDLAHGKPHPLPYLEGLRLLGADAAHSVAFEDSRTGIASAVAAGIATIGMATGLKPEQLVTAGAIMGVPDYREKAVIDFIKARLLA</sequence>
<comment type="cofactor">
    <cofactor evidence="1">
        <name>Mg(2+)</name>
        <dbReference type="ChEBI" id="CHEBI:18420"/>
    </cofactor>
</comment>
<dbReference type="Proteomes" id="UP000033649">
    <property type="component" value="Unassembled WGS sequence"/>
</dbReference>
<dbReference type="PATRIC" id="fig|429727.3.peg.382"/>
<dbReference type="SFLD" id="SFLDS00003">
    <property type="entry name" value="Haloacid_Dehalogenase"/>
    <property type="match status" value="1"/>
</dbReference>